<dbReference type="KEGG" id="ttu:TERTU_4262"/>
<keyword evidence="2" id="KW-0378">Hydrolase</keyword>
<dbReference type="eggNOG" id="COG2421">
    <property type="taxonomic scope" value="Bacteria"/>
</dbReference>
<dbReference type="Pfam" id="PF03069">
    <property type="entry name" value="FmdA_AmdA"/>
    <property type="match status" value="1"/>
</dbReference>
<sequence>MTETIIKVDLNSSPYDNEKIHNRWHPDIPMAAMVKPGDDFIIECHDWTGGQIKDNDDASDVRDVDLSQVHFLSGPVGVEGAEPGDLLVVDILDIGTFSDSEWGFNGFFSKNNGGGFLTDHFPEAQKSIWDISGMFTKSRHVPGVEFAGLVHPGLIGCLPSKEMLEEWNTREKALYDTEPDRIPALATLPYADTAHMGAMDADAAKTAAAEAARTVPPREHGGNCDIKDLSRGSKVYFPVYVKDGGLSVGDLHFSQGDGEITFCGAIEMAGWIHMRVNLIKDGMKKYGIKNPIFKPSPITPTYNDYLIFEGISVDEDGKQHYLDVHIAYRQACLNAIEYLTKFGYSRAQAYAILGTAPVQGHISGVVDIPNACATLWLPTEIFDFSIQPGEDGPTKELDGSIDVPLAPDKP</sequence>
<protein>
    <submittedName>
        <fullName evidence="2">Formamidase</fullName>
        <ecNumber evidence="2">3.5.1.49</ecNumber>
    </submittedName>
</protein>
<feature type="region of interest" description="Disordered" evidence="1">
    <location>
        <begin position="391"/>
        <end position="410"/>
    </location>
</feature>
<accession>C5BI86</accession>
<reference evidence="2 3" key="1">
    <citation type="journal article" date="2009" name="PLoS ONE">
        <title>The complete genome of Teredinibacter turnerae T7901: an intracellular endosymbiont of marine wood-boring bivalves (shipworms).</title>
        <authorList>
            <person name="Yang J.C."/>
            <person name="Madupu R."/>
            <person name="Durkin A.S."/>
            <person name="Ekborg N.A."/>
            <person name="Pedamallu C.S."/>
            <person name="Hostetler J.B."/>
            <person name="Radune D."/>
            <person name="Toms B.S."/>
            <person name="Henrissat B."/>
            <person name="Coutinho P.M."/>
            <person name="Schwarz S."/>
            <person name="Field L."/>
            <person name="Trindade-Silva A.E."/>
            <person name="Soares C.A.G."/>
            <person name="Elshahawi S."/>
            <person name="Hanora A."/>
            <person name="Schmidt E.W."/>
            <person name="Haygood M.G."/>
            <person name="Posfai J."/>
            <person name="Benner J."/>
            <person name="Madinger C."/>
            <person name="Nove J."/>
            <person name="Anton B."/>
            <person name="Chaudhary K."/>
            <person name="Foster J."/>
            <person name="Holman A."/>
            <person name="Kumar S."/>
            <person name="Lessard P.A."/>
            <person name="Luyten Y.A."/>
            <person name="Slatko B."/>
            <person name="Wood N."/>
            <person name="Wu B."/>
            <person name="Teplitski M."/>
            <person name="Mougous J.D."/>
            <person name="Ward N."/>
            <person name="Eisen J.A."/>
            <person name="Badger J.H."/>
            <person name="Distel D.L."/>
        </authorList>
    </citation>
    <scope>NUCLEOTIDE SEQUENCE [LARGE SCALE GENOMIC DNA]</scope>
    <source>
        <strain evidence="3">ATCC 39867 / T7901</strain>
    </source>
</reference>
<dbReference type="STRING" id="377629.TERTU_4262"/>
<dbReference type="HOGENOM" id="CLU_032013_0_1_6"/>
<dbReference type="EC" id="3.5.1.49" evidence="2"/>
<evidence type="ECO:0000256" key="1">
    <source>
        <dbReference type="SAM" id="MobiDB-lite"/>
    </source>
</evidence>
<dbReference type="Gene3D" id="2.60.120.580">
    <property type="entry name" value="Acetamidase/Formamidase-like domains"/>
    <property type="match status" value="1"/>
</dbReference>
<gene>
    <name evidence="2" type="ordered locus">TERTU_4262</name>
</gene>
<dbReference type="EMBL" id="CP001614">
    <property type="protein sequence ID" value="ACR13670.1"/>
    <property type="molecule type" value="Genomic_DNA"/>
</dbReference>
<dbReference type="GO" id="GO:0004328">
    <property type="term" value="F:formamidase activity"/>
    <property type="evidence" value="ECO:0007669"/>
    <property type="project" value="UniProtKB-EC"/>
</dbReference>
<proteinExistence type="predicted"/>
<dbReference type="AlphaFoldDB" id="C5BI86"/>
<name>C5BI86_TERTT</name>
<dbReference type="InterPro" id="IPR004304">
    <property type="entry name" value="FmdA_AmdA"/>
</dbReference>
<organism evidence="2 3">
    <name type="scientific">Teredinibacter turnerae (strain ATCC 39867 / T7901)</name>
    <dbReference type="NCBI Taxonomy" id="377629"/>
    <lineage>
        <taxon>Bacteria</taxon>
        <taxon>Pseudomonadati</taxon>
        <taxon>Pseudomonadota</taxon>
        <taxon>Gammaproteobacteria</taxon>
        <taxon>Cellvibrionales</taxon>
        <taxon>Cellvibrionaceae</taxon>
        <taxon>Teredinibacter</taxon>
    </lineage>
</organism>
<dbReference type="PANTHER" id="PTHR31891">
    <property type="entry name" value="FORMAMIDASE C869.04-RELATED"/>
    <property type="match status" value="1"/>
</dbReference>
<dbReference type="SUPFAM" id="SSF141130">
    <property type="entry name" value="Acetamidase/Formamidase-like"/>
    <property type="match status" value="1"/>
</dbReference>
<dbReference type="RefSeq" id="WP_015819785.1">
    <property type="nucleotide sequence ID" value="NC_012997.1"/>
</dbReference>
<dbReference type="InterPro" id="IPR054833">
    <property type="entry name" value="FormamaseFmdA"/>
</dbReference>
<dbReference type="PANTHER" id="PTHR31891:SF1">
    <property type="entry name" value="FORMAMIDASE C869.04-RELATED"/>
    <property type="match status" value="1"/>
</dbReference>
<evidence type="ECO:0000313" key="2">
    <source>
        <dbReference type="EMBL" id="ACR13670.1"/>
    </source>
</evidence>
<dbReference type="OrthoDB" id="9785236at2"/>
<dbReference type="NCBIfam" id="NF045496">
    <property type="entry name" value="FormamaseFmdA"/>
    <property type="match status" value="1"/>
</dbReference>
<dbReference type="Proteomes" id="UP000009080">
    <property type="component" value="Chromosome"/>
</dbReference>
<evidence type="ECO:0000313" key="3">
    <source>
        <dbReference type="Proteomes" id="UP000009080"/>
    </source>
</evidence>
<keyword evidence="3" id="KW-1185">Reference proteome</keyword>